<evidence type="ECO:0000256" key="1">
    <source>
        <dbReference type="ARBA" id="ARBA00005854"/>
    </source>
</evidence>
<dbReference type="Pfam" id="PF00389">
    <property type="entry name" value="2-Hacid_dh"/>
    <property type="match status" value="1"/>
</dbReference>
<dbReference type="InterPro" id="IPR050857">
    <property type="entry name" value="D-2-hydroxyacid_DH"/>
</dbReference>
<keyword evidence="3" id="KW-0520">NAD</keyword>
<dbReference type="InterPro" id="IPR006139">
    <property type="entry name" value="D-isomer_2_OHA_DH_cat_dom"/>
</dbReference>
<comment type="similarity">
    <text evidence="1 4">Belongs to the D-isomer specific 2-hydroxyacid dehydrogenase family.</text>
</comment>
<proteinExistence type="inferred from homology"/>
<dbReference type="FunFam" id="3.40.50.720:FF:000203">
    <property type="entry name" value="D-3-phosphoglycerate dehydrogenase (SerA)"/>
    <property type="match status" value="1"/>
</dbReference>
<feature type="domain" description="D-isomer specific 2-hydroxyacid dehydrogenase catalytic" evidence="5">
    <location>
        <begin position="4"/>
        <end position="313"/>
    </location>
</feature>
<dbReference type="EMBL" id="MWQY01000002">
    <property type="protein sequence ID" value="ORC37961.1"/>
    <property type="molecule type" value="Genomic_DNA"/>
</dbReference>
<dbReference type="InterPro" id="IPR029753">
    <property type="entry name" value="D-isomer_DH_CS"/>
</dbReference>
<dbReference type="InterPro" id="IPR006140">
    <property type="entry name" value="D-isomer_DH_NAD-bd"/>
</dbReference>
<feature type="domain" description="D-isomer specific 2-hydroxyacid dehydrogenase NAD-binding" evidence="6">
    <location>
        <begin position="104"/>
        <end position="281"/>
    </location>
</feature>
<dbReference type="OrthoDB" id="9805416at2"/>
<dbReference type="RefSeq" id="WP_083048136.1">
    <property type="nucleotide sequence ID" value="NZ_MWQY01000002.1"/>
</dbReference>
<dbReference type="PROSITE" id="PS00671">
    <property type="entry name" value="D_2_HYDROXYACID_DH_3"/>
    <property type="match status" value="1"/>
</dbReference>
<comment type="caution">
    <text evidence="7">The sequence shown here is derived from an EMBL/GenBank/DDBJ whole genome shotgun (WGS) entry which is preliminary data.</text>
</comment>
<reference evidence="7 8" key="1">
    <citation type="submission" date="2017-03" db="EMBL/GenBank/DDBJ databases">
        <title>Draft Genome sequence of Marispirochaeta sp. strain JC444.</title>
        <authorList>
            <person name="Shivani Y."/>
            <person name="Subhash Y."/>
            <person name="Sasikala C."/>
            <person name="Ramana C."/>
        </authorList>
    </citation>
    <scope>NUCLEOTIDE SEQUENCE [LARGE SCALE GENOMIC DNA]</scope>
    <source>
        <strain evidence="7 8">JC444</strain>
    </source>
</reference>
<evidence type="ECO:0000256" key="2">
    <source>
        <dbReference type="ARBA" id="ARBA00023002"/>
    </source>
</evidence>
<evidence type="ECO:0000256" key="4">
    <source>
        <dbReference type="RuleBase" id="RU003719"/>
    </source>
</evidence>
<accession>A0A1Y1S3H2</accession>
<keyword evidence="2 4" id="KW-0560">Oxidoreductase</keyword>
<sequence>MITVLISHPLYKPGMDAINGKADLIIPNNGDSDIIIEDLKKADGFILRIGKIDRKAIDACEKLKVITRPGVGVDNVDVQAATERGIPVVICPAANARAVAEHTLALIFGISKNIVESDVETRKGNFGIRNKYAAVELLGKTVSVIGLGNIGRTVAQLCAGVGMKVCAYDPFLDRKDVEALGYTYAGDLQQAVEAGDYVSLHMPSMPETRNMINSQILAAMKKSAFLINCARGDIVDETALFEALKNESIAGAAVDVLADEPMKAEHPLMKLSNLIVSPHMAAQTRETTSAVVTMAVQGTLAVIEGEKWPHVCNPEVYEHPKWKGV</sequence>
<organism evidence="7 8">
    <name type="scientific">Marispirochaeta aestuarii</name>
    <dbReference type="NCBI Taxonomy" id="1963862"/>
    <lineage>
        <taxon>Bacteria</taxon>
        <taxon>Pseudomonadati</taxon>
        <taxon>Spirochaetota</taxon>
        <taxon>Spirochaetia</taxon>
        <taxon>Spirochaetales</taxon>
        <taxon>Spirochaetaceae</taxon>
        <taxon>Marispirochaeta</taxon>
    </lineage>
</organism>
<evidence type="ECO:0000313" key="7">
    <source>
        <dbReference type="EMBL" id="ORC37961.1"/>
    </source>
</evidence>
<dbReference type="Pfam" id="PF02826">
    <property type="entry name" value="2-Hacid_dh_C"/>
    <property type="match status" value="1"/>
</dbReference>
<dbReference type="GO" id="GO:0016616">
    <property type="term" value="F:oxidoreductase activity, acting on the CH-OH group of donors, NAD or NADP as acceptor"/>
    <property type="evidence" value="ECO:0007669"/>
    <property type="project" value="InterPro"/>
</dbReference>
<dbReference type="SUPFAM" id="SSF52283">
    <property type="entry name" value="Formate/glycerate dehydrogenase catalytic domain-like"/>
    <property type="match status" value="1"/>
</dbReference>
<dbReference type="STRING" id="1963862.B4O97_02900"/>
<dbReference type="Proteomes" id="UP000192343">
    <property type="component" value="Unassembled WGS sequence"/>
</dbReference>
<evidence type="ECO:0000259" key="5">
    <source>
        <dbReference type="Pfam" id="PF00389"/>
    </source>
</evidence>
<evidence type="ECO:0000259" key="6">
    <source>
        <dbReference type="Pfam" id="PF02826"/>
    </source>
</evidence>
<keyword evidence="8" id="KW-1185">Reference proteome</keyword>
<name>A0A1Y1S3H2_9SPIO</name>
<dbReference type="Gene3D" id="3.40.50.720">
    <property type="entry name" value="NAD(P)-binding Rossmann-like Domain"/>
    <property type="match status" value="2"/>
</dbReference>
<dbReference type="AlphaFoldDB" id="A0A1Y1S3H2"/>
<dbReference type="CDD" id="cd12173">
    <property type="entry name" value="PGDH_4"/>
    <property type="match status" value="1"/>
</dbReference>
<evidence type="ECO:0000313" key="8">
    <source>
        <dbReference type="Proteomes" id="UP000192343"/>
    </source>
</evidence>
<dbReference type="PANTHER" id="PTHR42789">
    <property type="entry name" value="D-ISOMER SPECIFIC 2-HYDROXYACID DEHYDROGENASE FAMILY PROTEIN (AFU_ORTHOLOGUE AFUA_6G10090)"/>
    <property type="match status" value="1"/>
</dbReference>
<dbReference type="GO" id="GO:0051287">
    <property type="term" value="F:NAD binding"/>
    <property type="evidence" value="ECO:0007669"/>
    <property type="project" value="InterPro"/>
</dbReference>
<evidence type="ECO:0000256" key="3">
    <source>
        <dbReference type="ARBA" id="ARBA00023027"/>
    </source>
</evidence>
<dbReference type="InterPro" id="IPR036291">
    <property type="entry name" value="NAD(P)-bd_dom_sf"/>
</dbReference>
<gene>
    <name evidence="7" type="ORF">B4O97_02900</name>
</gene>
<protein>
    <submittedName>
        <fullName evidence="7">Phosphoglycerate dehydrogenase</fullName>
    </submittedName>
</protein>
<dbReference type="PANTHER" id="PTHR42789:SF1">
    <property type="entry name" value="D-ISOMER SPECIFIC 2-HYDROXYACID DEHYDROGENASE FAMILY PROTEIN (AFU_ORTHOLOGUE AFUA_6G10090)"/>
    <property type="match status" value="1"/>
</dbReference>
<dbReference type="SUPFAM" id="SSF51735">
    <property type="entry name" value="NAD(P)-binding Rossmann-fold domains"/>
    <property type="match status" value="1"/>
</dbReference>